<dbReference type="PROSITE" id="PS51257">
    <property type="entry name" value="PROKAR_LIPOPROTEIN"/>
    <property type="match status" value="1"/>
</dbReference>
<feature type="coiled-coil region" evidence="1">
    <location>
        <begin position="40"/>
        <end position="74"/>
    </location>
</feature>
<reference evidence="2 3" key="1">
    <citation type="submission" date="2016-08" db="EMBL/GenBank/DDBJ databases">
        <title>Novel Firmicutes and Novel Genomes.</title>
        <authorList>
            <person name="Poppleton D.I."/>
            <person name="Gribaldo S."/>
        </authorList>
    </citation>
    <scope>NUCLEOTIDE SEQUENCE [LARGE SCALE GENOMIC DNA]</scope>
    <source>
        <strain evidence="2 3">CTT3</strain>
    </source>
</reference>
<comment type="caution">
    <text evidence="2">The sequence shown here is derived from an EMBL/GenBank/DDBJ whole genome shotgun (WGS) entry which is preliminary data.</text>
</comment>
<dbReference type="Proteomes" id="UP000284177">
    <property type="component" value="Unassembled WGS sequence"/>
</dbReference>
<keyword evidence="1" id="KW-0175">Coiled coil</keyword>
<name>A0A419T1G1_9FIRM</name>
<proteinExistence type="predicted"/>
<evidence type="ECO:0000313" key="3">
    <source>
        <dbReference type="Proteomes" id="UP000284177"/>
    </source>
</evidence>
<evidence type="ECO:0008006" key="4">
    <source>
        <dbReference type="Google" id="ProtNLM"/>
    </source>
</evidence>
<evidence type="ECO:0000256" key="1">
    <source>
        <dbReference type="SAM" id="Coils"/>
    </source>
</evidence>
<organism evidence="2 3">
    <name type="scientific">Thermohalobacter berrensis</name>
    <dbReference type="NCBI Taxonomy" id="99594"/>
    <lineage>
        <taxon>Bacteria</taxon>
        <taxon>Bacillati</taxon>
        <taxon>Bacillota</taxon>
        <taxon>Tissierellia</taxon>
        <taxon>Tissierellales</taxon>
        <taxon>Thermohalobacteraceae</taxon>
        <taxon>Thermohalobacter</taxon>
    </lineage>
</organism>
<sequence length="230" mass="27155">MKKLYLYMLILLFNIVLFTGCDNLNSKVVTEESTIQTTTDNKTNEEVDKLKKEISKLEENLRKKQVFIKRLEEERDYYVKSIDFMLEKLSEDEIKEIIEKEWWYTLSIVYSENDDKKDKRLSVPKNGKITLNNSNFNVVFSEHNKLYHVVKATDKYEKIFEEVLIGNWSDNIKVKNYDDYFEAAASGTVVDSMSYQFKNVPKGTEIKIEISEKLRKRLELESNILSISIK</sequence>
<protein>
    <recommendedName>
        <fullName evidence="4">Lipoprotein</fullName>
    </recommendedName>
</protein>
<evidence type="ECO:0000313" key="2">
    <source>
        <dbReference type="EMBL" id="RKD31258.1"/>
    </source>
</evidence>
<dbReference type="EMBL" id="MCIB01000023">
    <property type="protein sequence ID" value="RKD31258.1"/>
    <property type="molecule type" value="Genomic_DNA"/>
</dbReference>
<dbReference type="AlphaFoldDB" id="A0A419T1G1"/>
<keyword evidence="3" id="KW-1185">Reference proteome</keyword>
<accession>A0A419T1G1</accession>
<dbReference type="RefSeq" id="WP_120169690.1">
    <property type="nucleotide sequence ID" value="NZ_MCIB01000023.1"/>
</dbReference>
<dbReference type="OrthoDB" id="2588230at2"/>
<gene>
    <name evidence="2" type="ORF">BET03_03780</name>
</gene>